<name>A0A834SKV0_9FABA</name>
<keyword evidence="2" id="KW-1185">Reference proteome</keyword>
<reference evidence="1" key="1">
    <citation type="submission" date="2020-09" db="EMBL/GenBank/DDBJ databases">
        <title>Genome-Enabled Discovery of Anthraquinone Biosynthesis in Senna tora.</title>
        <authorList>
            <person name="Kang S.-H."/>
            <person name="Pandey R.P."/>
            <person name="Lee C.-M."/>
            <person name="Sim J.-S."/>
            <person name="Jeong J.-T."/>
            <person name="Choi B.-S."/>
            <person name="Jung M."/>
            <person name="Ginzburg D."/>
            <person name="Zhao K."/>
            <person name="Won S.Y."/>
            <person name="Oh T.-J."/>
            <person name="Yu Y."/>
            <person name="Kim N.-H."/>
            <person name="Lee O.R."/>
            <person name="Lee T.-H."/>
            <person name="Bashyal P."/>
            <person name="Kim T.-S."/>
            <person name="Lee W.-H."/>
            <person name="Kawkins C."/>
            <person name="Kim C.-K."/>
            <person name="Kim J.S."/>
            <person name="Ahn B.O."/>
            <person name="Rhee S.Y."/>
            <person name="Sohng J.K."/>
        </authorList>
    </citation>
    <scope>NUCLEOTIDE SEQUENCE</scope>
    <source>
        <tissue evidence="1">Leaf</tissue>
    </source>
</reference>
<evidence type="ECO:0000313" key="2">
    <source>
        <dbReference type="Proteomes" id="UP000634136"/>
    </source>
</evidence>
<sequence>MEWREKMMKPVRRVYFGVTTHFRIRKSGSDY</sequence>
<proteinExistence type="predicted"/>
<protein>
    <submittedName>
        <fullName evidence="1">Uncharacterized protein</fullName>
    </submittedName>
</protein>
<dbReference type="AlphaFoldDB" id="A0A834SKV0"/>
<accession>A0A834SKV0</accession>
<dbReference type="Proteomes" id="UP000634136">
    <property type="component" value="Unassembled WGS sequence"/>
</dbReference>
<evidence type="ECO:0000313" key="1">
    <source>
        <dbReference type="EMBL" id="KAF7802877.1"/>
    </source>
</evidence>
<comment type="caution">
    <text evidence="1">The sequence shown here is derived from an EMBL/GenBank/DDBJ whole genome shotgun (WGS) entry which is preliminary data.</text>
</comment>
<gene>
    <name evidence="1" type="ORF">G2W53_041988</name>
</gene>
<organism evidence="1 2">
    <name type="scientific">Senna tora</name>
    <dbReference type="NCBI Taxonomy" id="362788"/>
    <lineage>
        <taxon>Eukaryota</taxon>
        <taxon>Viridiplantae</taxon>
        <taxon>Streptophyta</taxon>
        <taxon>Embryophyta</taxon>
        <taxon>Tracheophyta</taxon>
        <taxon>Spermatophyta</taxon>
        <taxon>Magnoliopsida</taxon>
        <taxon>eudicotyledons</taxon>
        <taxon>Gunneridae</taxon>
        <taxon>Pentapetalae</taxon>
        <taxon>rosids</taxon>
        <taxon>fabids</taxon>
        <taxon>Fabales</taxon>
        <taxon>Fabaceae</taxon>
        <taxon>Caesalpinioideae</taxon>
        <taxon>Cassia clade</taxon>
        <taxon>Senna</taxon>
    </lineage>
</organism>
<dbReference type="EMBL" id="JAAIUW010000013">
    <property type="protein sequence ID" value="KAF7802877.1"/>
    <property type="molecule type" value="Genomic_DNA"/>
</dbReference>